<keyword evidence="9" id="KW-1185">Reference proteome</keyword>
<evidence type="ECO:0000256" key="5">
    <source>
        <dbReference type="NCBIfam" id="TIGR01378"/>
    </source>
</evidence>
<dbReference type="KEGG" id="pdm:ADU72_2010"/>
<dbReference type="InterPro" id="IPR053149">
    <property type="entry name" value="TPK"/>
</dbReference>
<name>A0A0R2H9D9_9LACO</name>
<organism evidence="7 10">
    <name type="scientific">Pediococcus damnosus</name>
    <dbReference type="NCBI Taxonomy" id="51663"/>
    <lineage>
        <taxon>Bacteria</taxon>
        <taxon>Bacillati</taxon>
        <taxon>Bacillota</taxon>
        <taxon>Bacilli</taxon>
        <taxon>Lactobacillales</taxon>
        <taxon>Lactobacillaceae</taxon>
        <taxon>Pediococcus</taxon>
    </lineage>
</organism>
<evidence type="ECO:0000256" key="4">
    <source>
        <dbReference type="ARBA" id="ARBA00022840"/>
    </source>
</evidence>
<evidence type="ECO:0000256" key="3">
    <source>
        <dbReference type="ARBA" id="ARBA00022777"/>
    </source>
</evidence>
<dbReference type="EMBL" id="CP012288">
    <property type="protein sequence ID" value="AMV67931.1"/>
    <property type="molecule type" value="Genomic_DNA"/>
</dbReference>
<dbReference type="EC" id="2.7.6.2" evidence="5"/>
<dbReference type="InterPro" id="IPR006282">
    <property type="entry name" value="Thi_PPkinase"/>
</dbReference>
<evidence type="ECO:0000313" key="8">
    <source>
        <dbReference type="EMBL" id="AMV67931.1"/>
    </source>
</evidence>
<accession>A0A0R2H9D9</accession>
<dbReference type="InterPro" id="IPR007371">
    <property type="entry name" value="TPK_catalytic"/>
</dbReference>
<dbReference type="PANTHER" id="PTHR41299">
    <property type="entry name" value="THIAMINE PYROPHOSPHOKINASE"/>
    <property type="match status" value="1"/>
</dbReference>
<reference evidence="9 10" key="1">
    <citation type="journal article" date="2016" name="PLoS ONE">
        <title>The Identification of Novel Diagnostic Marker Genes for the Detection of Beer Spoiling Pediococcus damnosus Strains Using the BlAst Diagnostic Gene findEr.</title>
        <authorList>
            <person name="Behr J."/>
            <person name="Geissler A.J."/>
            <person name="Schmid J."/>
            <person name="Zehe A."/>
            <person name="Vogel R.F."/>
        </authorList>
    </citation>
    <scope>NUCLEOTIDE SEQUENCE [LARGE SCALE GENOMIC DNA]</scope>
    <source>
        <strain evidence="7 10">TMW 2.1533</strain>
        <strain evidence="8 9">TMW 2.1535</strain>
    </source>
</reference>
<evidence type="ECO:0000313" key="9">
    <source>
        <dbReference type="Proteomes" id="UP000076244"/>
    </source>
</evidence>
<dbReference type="GO" id="GO:0005524">
    <property type="term" value="F:ATP binding"/>
    <property type="evidence" value="ECO:0007669"/>
    <property type="project" value="UniProtKB-KW"/>
</dbReference>
<sequence>MQVNILAGGPRQQYPENLFNQKAGWIGVDRGALILIKNHIRPQLAVGDFDSMTVQELVEVKKNCSEIIQVNPVKDDTDTELALASAFEQLHADEVHLYGATGGRLDHLLSNIFMLLKPKFNQYVEQVKIIDRQNCIYFFNAGQHCINVLPDYKYLSFVSLGKVENLTLPDEKYQLHNQSDQLPVAYVSNEFLKSTASFSFSSGTVAVIYSHDAN</sequence>
<dbReference type="PANTHER" id="PTHR41299:SF1">
    <property type="entry name" value="THIAMINE PYROPHOSPHOKINASE"/>
    <property type="match status" value="1"/>
</dbReference>
<dbReference type="InterPro" id="IPR036759">
    <property type="entry name" value="TPK_catalytic_sf"/>
</dbReference>
<dbReference type="GO" id="GO:0030975">
    <property type="term" value="F:thiamine binding"/>
    <property type="evidence" value="ECO:0007669"/>
    <property type="project" value="InterPro"/>
</dbReference>
<feature type="domain" description="Thiamin pyrophosphokinase thiamin-binding" evidence="6">
    <location>
        <begin position="142"/>
        <end position="206"/>
    </location>
</feature>
<dbReference type="AlphaFoldDB" id="A0A0R2H9D9"/>
<dbReference type="GO" id="GO:0016301">
    <property type="term" value="F:kinase activity"/>
    <property type="evidence" value="ECO:0007669"/>
    <property type="project" value="UniProtKB-KW"/>
</dbReference>
<protein>
    <recommendedName>
        <fullName evidence="5">Thiamine diphosphokinase</fullName>
        <ecNumber evidence="5">2.7.6.2</ecNumber>
    </recommendedName>
</protein>
<dbReference type="InterPro" id="IPR007373">
    <property type="entry name" value="Thiamin_PyroPKinase_B1-bd"/>
</dbReference>
<keyword evidence="1 7" id="KW-0808">Transferase</keyword>
<keyword evidence="3" id="KW-0418">Kinase</keyword>
<gene>
    <name evidence="7" type="ORF">ADU70_0714</name>
    <name evidence="8" type="ORF">ADU72_2010</name>
</gene>
<dbReference type="GeneID" id="57277188"/>
<dbReference type="Proteomes" id="UP000076244">
    <property type="component" value="Chromosome"/>
</dbReference>
<dbReference type="GO" id="GO:0004788">
    <property type="term" value="F:thiamine diphosphokinase activity"/>
    <property type="evidence" value="ECO:0007669"/>
    <property type="project" value="UniProtKB-UniRule"/>
</dbReference>
<dbReference type="OrthoDB" id="9804377at2"/>
<dbReference type="GO" id="GO:0006772">
    <property type="term" value="P:thiamine metabolic process"/>
    <property type="evidence" value="ECO:0007669"/>
    <property type="project" value="UniProtKB-UniRule"/>
</dbReference>
<evidence type="ECO:0000313" key="10">
    <source>
        <dbReference type="Proteomes" id="UP000076405"/>
    </source>
</evidence>
<dbReference type="CDD" id="cd07995">
    <property type="entry name" value="TPK"/>
    <property type="match status" value="1"/>
</dbReference>
<keyword evidence="2" id="KW-0547">Nucleotide-binding</keyword>
<dbReference type="RefSeq" id="WP_046872162.1">
    <property type="nucleotide sequence ID" value="NZ_BAAAXI010000171.1"/>
</dbReference>
<dbReference type="Proteomes" id="UP000076405">
    <property type="component" value="Chromosome"/>
</dbReference>
<dbReference type="NCBIfam" id="TIGR01378">
    <property type="entry name" value="thi_PPkinase"/>
    <property type="match status" value="1"/>
</dbReference>
<dbReference type="GO" id="GO:0009229">
    <property type="term" value="P:thiamine diphosphate biosynthetic process"/>
    <property type="evidence" value="ECO:0007669"/>
    <property type="project" value="InterPro"/>
</dbReference>
<dbReference type="EMBL" id="CP012275">
    <property type="protein sequence ID" value="AMV62212.1"/>
    <property type="molecule type" value="Genomic_DNA"/>
</dbReference>
<proteinExistence type="predicted"/>
<evidence type="ECO:0000256" key="2">
    <source>
        <dbReference type="ARBA" id="ARBA00022741"/>
    </source>
</evidence>
<dbReference type="Gene3D" id="3.40.50.10240">
    <property type="entry name" value="Thiamin pyrophosphokinase, catalytic domain"/>
    <property type="match status" value="1"/>
</dbReference>
<keyword evidence="4" id="KW-0067">ATP-binding</keyword>
<dbReference type="Pfam" id="PF04263">
    <property type="entry name" value="TPK_catalytic"/>
    <property type="match status" value="1"/>
</dbReference>
<dbReference type="Pfam" id="PF04265">
    <property type="entry name" value="TPK_B1_binding"/>
    <property type="match status" value="1"/>
</dbReference>
<dbReference type="SMART" id="SM00983">
    <property type="entry name" value="TPK_B1_binding"/>
    <property type="match status" value="1"/>
</dbReference>
<evidence type="ECO:0000259" key="6">
    <source>
        <dbReference type="SMART" id="SM00983"/>
    </source>
</evidence>
<dbReference type="SUPFAM" id="SSF63999">
    <property type="entry name" value="Thiamin pyrophosphokinase, catalytic domain"/>
    <property type="match status" value="1"/>
</dbReference>
<evidence type="ECO:0000256" key="1">
    <source>
        <dbReference type="ARBA" id="ARBA00022679"/>
    </source>
</evidence>
<evidence type="ECO:0000313" key="7">
    <source>
        <dbReference type="EMBL" id="AMV62212.1"/>
    </source>
</evidence>